<reference evidence="16" key="1">
    <citation type="journal article" date="2019" name="Int. J. Syst. Evol. Microbiol.">
        <title>The Global Catalogue of Microorganisms (GCM) 10K type strain sequencing project: providing services to taxonomists for standard genome sequencing and annotation.</title>
        <authorList>
            <consortium name="The Broad Institute Genomics Platform"/>
            <consortium name="The Broad Institute Genome Sequencing Center for Infectious Disease"/>
            <person name="Wu L."/>
            <person name="Ma J."/>
        </authorList>
    </citation>
    <scope>NUCLEOTIDE SEQUENCE [LARGE SCALE GENOMIC DNA]</scope>
    <source>
        <strain evidence="16">JCM 16540</strain>
    </source>
</reference>
<evidence type="ECO:0000256" key="6">
    <source>
        <dbReference type="ARBA" id="ARBA00022840"/>
    </source>
</evidence>
<dbReference type="PROSITE" id="PS51192">
    <property type="entry name" value="HELICASE_ATP_BIND_1"/>
    <property type="match status" value="1"/>
</dbReference>
<sequence>MRDRIDEAARTVFGRERLRAGQRPAVQSLLDGHDVLLVQPTGAGKSLAYQLAAVLLDGPTLVVSPLLALQQDQTEHLAAYGRRTRARRISSAETPKQREEALEAARRGEVEFLFLAPEQLANEAVHEAVVALRPSLVAVDEAHCVSSWGHDFRPDYLRLGELLADLDARTIAMTATASLPVRTDIVERLHLRDVSIVVGGAARDNIDLSVERSVTERDQEERVVAAVREAEGSGIVYVSTRKAAEHYAELLTQAGRTTTCYHAGLPKKVREQAQSDFMTSAVDVVVATSAFGMGIDKPDVRWVVHAHVPESPDEYYQQVGRAGRDGAGSFGVLHFRPEDLALRRFQTVPVPKRGEVTRVLAALATRPDAGAEEQAETAGVSVRKLQRIANLVVEAGAEGDTVGVDEIRGRAEGYQTLQRSRTDMVRGYAETRRCRRQFLLAYLGESDTPRCERCDNCRSGLAAGEDAEAAAAPPSPFEPEQRVRHAAFGDGMVISIDGEELVVLFDDGGYKTLSLPTVTGNDLLAPLAG</sequence>
<dbReference type="SUPFAM" id="SSF52540">
    <property type="entry name" value="P-loop containing nucleoside triphosphate hydrolases"/>
    <property type="match status" value="1"/>
</dbReference>
<dbReference type="Proteomes" id="UP001500767">
    <property type="component" value="Unassembled WGS sequence"/>
</dbReference>
<dbReference type="RefSeq" id="WP_204910195.1">
    <property type="nucleotide sequence ID" value="NZ_BAAAYR010000004.1"/>
</dbReference>
<dbReference type="NCBIfam" id="TIGR00614">
    <property type="entry name" value="recQ_fam"/>
    <property type="match status" value="1"/>
</dbReference>
<evidence type="ECO:0000256" key="5">
    <source>
        <dbReference type="ARBA" id="ARBA00022806"/>
    </source>
</evidence>
<evidence type="ECO:0000259" key="14">
    <source>
        <dbReference type="PROSITE" id="PS51194"/>
    </source>
</evidence>
<dbReference type="PROSITE" id="PS51194">
    <property type="entry name" value="HELICASE_CTER"/>
    <property type="match status" value="1"/>
</dbReference>
<dbReference type="Pfam" id="PF00270">
    <property type="entry name" value="DEAD"/>
    <property type="match status" value="1"/>
</dbReference>
<evidence type="ECO:0000313" key="15">
    <source>
        <dbReference type="EMBL" id="GAA3574949.1"/>
    </source>
</evidence>
<evidence type="ECO:0000256" key="8">
    <source>
        <dbReference type="ARBA" id="ARBA00023235"/>
    </source>
</evidence>
<proteinExistence type="inferred from homology"/>
<dbReference type="Gene3D" id="3.40.50.300">
    <property type="entry name" value="P-loop containing nucleotide triphosphate hydrolases"/>
    <property type="match status" value="2"/>
</dbReference>
<feature type="domain" description="Helicase C-terminal" evidence="14">
    <location>
        <begin position="219"/>
        <end position="374"/>
    </location>
</feature>
<dbReference type="InterPro" id="IPR004589">
    <property type="entry name" value="DNA_helicase_ATP-dep_RecQ"/>
</dbReference>
<evidence type="ECO:0000256" key="7">
    <source>
        <dbReference type="ARBA" id="ARBA00023125"/>
    </source>
</evidence>
<dbReference type="Pfam" id="PF16124">
    <property type="entry name" value="RecQ_Zn_bind"/>
    <property type="match status" value="1"/>
</dbReference>
<keyword evidence="3" id="KW-0547">Nucleotide-binding</keyword>
<evidence type="ECO:0000259" key="13">
    <source>
        <dbReference type="PROSITE" id="PS51192"/>
    </source>
</evidence>
<dbReference type="CDD" id="cd17920">
    <property type="entry name" value="DEXHc_RecQ"/>
    <property type="match status" value="1"/>
</dbReference>
<protein>
    <recommendedName>
        <fullName evidence="11">ATP-dependent DNA helicase RecQ</fullName>
        <ecNumber evidence="10">5.6.2.4</ecNumber>
    </recommendedName>
    <alternativeName>
        <fullName evidence="12">DNA 3'-5' helicase RecQ</fullName>
    </alternativeName>
</protein>
<dbReference type="GO" id="GO:0004386">
    <property type="term" value="F:helicase activity"/>
    <property type="evidence" value="ECO:0007669"/>
    <property type="project" value="UniProtKB-KW"/>
</dbReference>
<keyword evidence="7" id="KW-0238">DNA-binding</keyword>
<comment type="caution">
    <text evidence="15">The sequence shown here is derived from an EMBL/GenBank/DDBJ whole genome shotgun (WGS) entry which is preliminary data.</text>
</comment>
<evidence type="ECO:0000256" key="11">
    <source>
        <dbReference type="ARBA" id="ARBA00044535"/>
    </source>
</evidence>
<organism evidence="15 16">
    <name type="scientific">Microlunatus spumicola</name>
    <dbReference type="NCBI Taxonomy" id="81499"/>
    <lineage>
        <taxon>Bacteria</taxon>
        <taxon>Bacillati</taxon>
        <taxon>Actinomycetota</taxon>
        <taxon>Actinomycetes</taxon>
        <taxon>Propionibacteriales</taxon>
        <taxon>Propionibacteriaceae</taxon>
        <taxon>Microlunatus</taxon>
    </lineage>
</organism>
<keyword evidence="2" id="KW-0479">Metal-binding</keyword>
<dbReference type="InterPro" id="IPR014001">
    <property type="entry name" value="Helicase_ATP-bd"/>
</dbReference>
<evidence type="ECO:0000256" key="1">
    <source>
        <dbReference type="ARBA" id="ARBA00005446"/>
    </source>
</evidence>
<dbReference type="SMART" id="SM00487">
    <property type="entry name" value="DEXDc"/>
    <property type="match status" value="1"/>
</dbReference>
<gene>
    <name evidence="15" type="ORF">GCM10022197_35010</name>
</gene>
<keyword evidence="5 15" id="KW-0347">Helicase</keyword>
<evidence type="ECO:0000313" key="16">
    <source>
        <dbReference type="Proteomes" id="UP001500767"/>
    </source>
</evidence>
<accession>A0ABP6XZP5</accession>
<dbReference type="SMART" id="SM00490">
    <property type="entry name" value="HELICc"/>
    <property type="match status" value="1"/>
</dbReference>
<dbReference type="Pfam" id="PF00271">
    <property type="entry name" value="Helicase_C"/>
    <property type="match status" value="1"/>
</dbReference>
<evidence type="ECO:0000256" key="3">
    <source>
        <dbReference type="ARBA" id="ARBA00022741"/>
    </source>
</evidence>
<dbReference type="InterPro" id="IPR001650">
    <property type="entry name" value="Helicase_C-like"/>
</dbReference>
<dbReference type="InterPro" id="IPR011545">
    <property type="entry name" value="DEAD/DEAH_box_helicase_dom"/>
</dbReference>
<comment type="catalytic activity">
    <reaction evidence="9">
        <text>Couples ATP hydrolysis with the unwinding of duplex DNA by translocating in the 3'-5' direction.</text>
        <dbReference type="EC" id="5.6.2.4"/>
    </reaction>
</comment>
<name>A0ABP6XZP5_9ACTN</name>
<keyword evidence="6" id="KW-0067">ATP-binding</keyword>
<dbReference type="InterPro" id="IPR032284">
    <property type="entry name" value="RecQ_Zn-bd"/>
</dbReference>
<evidence type="ECO:0000256" key="12">
    <source>
        <dbReference type="ARBA" id="ARBA00044550"/>
    </source>
</evidence>
<dbReference type="PANTHER" id="PTHR13710:SF105">
    <property type="entry name" value="ATP-DEPENDENT DNA HELICASE Q1"/>
    <property type="match status" value="1"/>
</dbReference>
<evidence type="ECO:0000256" key="2">
    <source>
        <dbReference type="ARBA" id="ARBA00022723"/>
    </source>
</evidence>
<keyword evidence="16" id="KW-1185">Reference proteome</keyword>
<evidence type="ECO:0000256" key="4">
    <source>
        <dbReference type="ARBA" id="ARBA00022801"/>
    </source>
</evidence>
<keyword evidence="4" id="KW-0378">Hydrolase</keyword>
<dbReference type="PANTHER" id="PTHR13710">
    <property type="entry name" value="DNA HELICASE RECQ FAMILY MEMBER"/>
    <property type="match status" value="1"/>
</dbReference>
<keyword evidence="8" id="KW-0413">Isomerase</keyword>
<dbReference type="InterPro" id="IPR027417">
    <property type="entry name" value="P-loop_NTPase"/>
</dbReference>
<feature type="domain" description="Helicase ATP-binding" evidence="13">
    <location>
        <begin position="26"/>
        <end position="195"/>
    </location>
</feature>
<comment type="similarity">
    <text evidence="1">Belongs to the helicase family. RecQ subfamily.</text>
</comment>
<dbReference type="EMBL" id="BAAAYR010000004">
    <property type="protein sequence ID" value="GAA3574949.1"/>
    <property type="molecule type" value="Genomic_DNA"/>
</dbReference>
<evidence type="ECO:0000256" key="10">
    <source>
        <dbReference type="ARBA" id="ARBA00034808"/>
    </source>
</evidence>
<dbReference type="EC" id="5.6.2.4" evidence="10"/>
<evidence type="ECO:0000256" key="9">
    <source>
        <dbReference type="ARBA" id="ARBA00034617"/>
    </source>
</evidence>